<dbReference type="SMART" id="SM00065">
    <property type="entry name" value="GAF"/>
    <property type="match status" value="1"/>
</dbReference>
<dbReference type="Pfam" id="PF13185">
    <property type="entry name" value="GAF_2"/>
    <property type="match status" value="1"/>
</dbReference>
<comment type="caution">
    <text evidence="6">The sequence shown here is derived from an EMBL/GenBank/DDBJ whole genome shotgun (WGS) entry which is preliminary data.</text>
</comment>
<evidence type="ECO:0000313" key="7">
    <source>
        <dbReference type="Proteomes" id="UP000435304"/>
    </source>
</evidence>
<dbReference type="SMART" id="SM01012">
    <property type="entry name" value="ANTAR"/>
    <property type="match status" value="1"/>
</dbReference>
<evidence type="ECO:0000256" key="1">
    <source>
        <dbReference type="ARBA" id="ARBA00022679"/>
    </source>
</evidence>
<dbReference type="AlphaFoldDB" id="A0A6A9UV38"/>
<reference evidence="6 7" key="1">
    <citation type="submission" date="2019-12" db="EMBL/GenBank/DDBJ databases">
        <title>Auraticoccus cholistani sp. nov., an actinomycete isolated from soil of Cholistan desert.</title>
        <authorList>
            <person name="Cheema M.T."/>
        </authorList>
    </citation>
    <scope>NUCLEOTIDE SEQUENCE [LARGE SCALE GENOMIC DNA]</scope>
    <source>
        <strain evidence="6 7">F435</strain>
    </source>
</reference>
<dbReference type="InterPro" id="IPR036388">
    <property type="entry name" value="WH-like_DNA-bd_sf"/>
</dbReference>
<dbReference type="Gene3D" id="1.10.10.10">
    <property type="entry name" value="Winged helix-like DNA-binding domain superfamily/Winged helix DNA-binding domain"/>
    <property type="match status" value="1"/>
</dbReference>
<dbReference type="Proteomes" id="UP000435304">
    <property type="component" value="Unassembled WGS sequence"/>
</dbReference>
<feature type="domain" description="ANTAR" evidence="5">
    <location>
        <begin position="148"/>
        <end position="209"/>
    </location>
</feature>
<sequence>MGRLTLEETMRAVATFAVQAVPGAEGAALTLREDGRPDTVAATSDFVAGVDRVQHTFGQGPSLTAMAEQRVLTSDSLGSEEQWRQFGSRVARMGVHSALALPLVTAEGVVGALTVYARSKHAFDSRAAHLGRLFATPAAIAVQNAQVLAAATRTAEQLRRALEDQAVVERAVGILISRSGSSPAEALDRLRQLSQAEHLKLLATAERVVEEAARTARARRQPPPEPV</sequence>
<organism evidence="6 7">
    <name type="scientific">Auraticoccus cholistanensis</name>
    <dbReference type="NCBI Taxonomy" id="2656650"/>
    <lineage>
        <taxon>Bacteria</taxon>
        <taxon>Bacillati</taxon>
        <taxon>Actinomycetota</taxon>
        <taxon>Actinomycetes</taxon>
        <taxon>Propionibacteriales</taxon>
        <taxon>Propionibacteriaceae</taxon>
        <taxon>Auraticoccus</taxon>
    </lineage>
</organism>
<dbReference type="InterPro" id="IPR012074">
    <property type="entry name" value="GAF_ANTAR"/>
</dbReference>
<keyword evidence="7" id="KW-1185">Reference proteome</keyword>
<dbReference type="InterPro" id="IPR029016">
    <property type="entry name" value="GAF-like_dom_sf"/>
</dbReference>
<protein>
    <submittedName>
        <fullName evidence="6">GAF domain-containing protein</fullName>
    </submittedName>
</protein>
<dbReference type="PROSITE" id="PS50921">
    <property type="entry name" value="ANTAR"/>
    <property type="match status" value="1"/>
</dbReference>
<gene>
    <name evidence="6" type="ORF">GC722_05240</name>
</gene>
<dbReference type="GO" id="GO:0003723">
    <property type="term" value="F:RNA binding"/>
    <property type="evidence" value="ECO:0007669"/>
    <property type="project" value="InterPro"/>
</dbReference>
<evidence type="ECO:0000256" key="3">
    <source>
        <dbReference type="ARBA" id="ARBA00023015"/>
    </source>
</evidence>
<evidence type="ECO:0000256" key="4">
    <source>
        <dbReference type="ARBA" id="ARBA00023163"/>
    </source>
</evidence>
<dbReference type="SUPFAM" id="SSF52172">
    <property type="entry name" value="CheY-like"/>
    <property type="match status" value="1"/>
</dbReference>
<keyword evidence="1" id="KW-0808">Transferase</keyword>
<dbReference type="PIRSF" id="PIRSF036625">
    <property type="entry name" value="GAF_ANTAR"/>
    <property type="match status" value="1"/>
</dbReference>
<evidence type="ECO:0000256" key="2">
    <source>
        <dbReference type="ARBA" id="ARBA00022777"/>
    </source>
</evidence>
<keyword evidence="4" id="KW-0804">Transcription</keyword>
<dbReference type="EMBL" id="WPCU01000004">
    <property type="protein sequence ID" value="MVA75434.1"/>
    <property type="molecule type" value="Genomic_DNA"/>
</dbReference>
<dbReference type="SUPFAM" id="SSF55781">
    <property type="entry name" value="GAF domain-like"/>
    <property type="match status" value="1"/>
</dbReference>
<proteinExistence type="predicted"/>
<dbReference type="GO" id="GO:0016301">
    <property type="term" value="F:kinase activity"/>
    <property type="evidence" value="ECO:0007669"/>
    <property type="project" value="UniProtKB-KW"/>
</dbReference>
<evidence type="ECO:0000259" key="5">
    <source>
        <dbReference type="PROSITE" id="PS50921"/>
    </source>
</evidence>
<dbReference type="InterPro" id="IPR005561">
    <property type="entry name" value="ANTAR"/>
</dbReference>
<dbReference type="Gene3D" id="3.30.450.40">
    <property type="match status" value="1"/>
</dbReference>
<dbReference type="InterPro" id="IPR003018">
    <property type="entry name" value="GAF"/>
</dbReference>
<accession>A0A6A9UV38</accession>
<dbReference type="InterPro" id="IPR011006">
    <property type="entry name" value="CheY-like_superfamily"/>
</dbReference>
<dbReference type="Pfam" id="PF03861">
    <property type="entry name" value="ANTAR"/>
    <property type="match status" value="1"/>
</dbReference>
<keyword evidence="3" id="KW-0805">Transcription regulation</keyword>
<evidence type="ECO:0000313" key="6">
    <source>
        <dbReference type="EMBL" id="MVA75434.1"/>
    </source>
</evidence>
<keyword evidence="2" id="KW-0418">Kinase</keyword>
<name>A0A6A9UV38_9ACTN</name>